<comment type="cofactor">
    <cofactor evidence="1">
        <name>Co(2+)</name>
        <dbReference type="ChEBI" id="CHEBI:48828"/>
    </cofactor>
</comment>
<dbReference type="RefSeq" id="WP_188803658.1">
    <property type="nucleotide sequence ID" value="NZ_BMOK01000011.1"/>
</dbReference>
<organism evidence="10 11">
    <name type="scientific">Sporolactobacillus putidus</name>
    <dbReference type="NCBI Taxonomy" id="492735"/>
    <lineage>
        <taxon>Bacteria</taxon>
        <taxon>Bacillati</taxon>
        <taxon>Bacillota</taxon>
        <taxon>Bacilli</taxon>
        <taxon>Bacillales</taxon>
        <taxon>Sporolactobacillaceae</taxon>
        <taxon>Sporolactobacillus</taxon>
    </lineage>
</organism>
<comment type="cofactor">
    <cofactor evidence="3">
        <name>Zn(2+)</name>
        <dbReference type="ChEBI" id="CHEBI:29105"/>
    </cofactor>
</comment>
<dbReference type="PRINTS" id="PR00919">
    <property type="entry name" value="THERMOPTASE"/>
</dbReference>
<evidence type="ECO:0000256" key="2">
    <source>
        <dbReference type="ARBA" id="ARBA00001946"/>
    </source>
</evidence>
<keyword evidence="11" id="KW-1185">Reference proteome</keyword>
<evidence type="ECO:0000256" key="1">
    <source>
        <dbReference type="ARBA" id="ARBA00001941"/>
    </source>
</evidence>
<evidence type="ECO:0000256" key="7">
    <source>
        <dbReference type="ARBA" id="ARBA00022723"/>
    </source>
</evidence>
<dbReference type="GO" id="GO:0046872">
    <property type="term" value="F:metal ion binding"/>
    <property type="evidence" value="ECO:0007669"/>
    <property type="project" value="UniProtKB-KW"/>
</dbReference>
<dbReference type="InterPro" id="IPR035097">
    <property type="entry name" value="M29_N-terminal"/>
</dbReference>
<evidence type="ECO:0000256" key="6">
    <source>
        <dbReference type="ARBA" id="ARBA00022670"/>
    </source>
</evidence>
<keyword evidence="8" id="KW-0378">Hydrolase</keyword>
<evidence type="ECO:0000256" key="8">
    <source>
        <dbReference type="ARBA" id="ARBA00022801"/>
    </source>
</evidence>
<dbReference type="SUPFAM" id="SSF144052">
    <property type="entry name" value="Thermophilic metalloprotease-like"/>
    <property type="match status" value="1"/>
</dbReference>
<dbReference type="AlphaFoldDB" id="A0A917W3E9"/>
<evidence type="ECO:0000313" key="10">
    <source>
        <dbReference type="EMBL" id="GGL59131.1"/>
    </source>
</evidence>
<dbReference type="Pfam" id="PF02073">
    <property type="entry name" value="Peptidase_M29"/>
    <property type="match status" value="1"/>
</dbReference>
<evidence type="ECO:0000256" key="4">
    <source>
        <dbReference type="ARBA" id="ARBA00008236"/>
    </source>
</evidence>
<evidence type="ECO:0000313" key="11">
    <source>
        <dbReference type="Proteomes" id="UP000654670"/>
    </source>
</evidence>
<keyword evidence="9" id="KW-0482">Metalloprotease</keyword>
<dbReference type="GO" id="GO:0008237">
    <property type="term" value="F:metallopeptidase activity"/>
    <property type="evidence" value="ECO:0007669"/>
    <property type="project" value="UniProtKB-KW"/>
</dbReference>
<protein>
    <submittedName>
        <fullName evidence="10">Aminopeptidase</fullName>
    </submittedName>
</protein>
<proteinExistence type="inferred from homology"/>
<dbReference type="InterPro" id="IPR000787">
    <property type="entry name" value="Peptidase_M29"/>
</dbReference>
<reference evidence="10" key="1">
    <citation type="journal article" date="2014" name="Int. J. Syst. Evol. Microbiol.">
        <title>Complete genome sequence of Corynebacterium casei LMG S-19264T (=DSM 44701T), isolated from a smear-ripened cheese.</title>
        <authorList>
            <consortium name="US DOE Joint Genome Institute (JGI-PGF)"/>
            <person name="Walter F."/>
            <person name="Albersmeier A."/>
            <person name="Kalinowski J."/>
            <person name="Ruckert C."/>
        </authorList>
    </citation>
    <scope>NUCLEOTIDE SEQUENCE</scope>
    <source>
        <strain evidence="10">JCM 15325</strain>
    </source>
</reference>
<dbReference type="InterPro" id="IPR052170">
    <property type="entry name" value="M29_Exopeptidase"/>
</dbReference>
<dbReference type="PANTHER" id="PTHR34448:SF3">
    <property type="entry name" value="AMINOPEPTIDASE AMPS"/>
    <property type="match status" value="1"/>
</dbReference>
<reference evidence="10" key="2">
    <citation type="submission" date="2020-09" db="EMBL/GenBank/DDBJ databases">
        <authorList>
            <person name="Sun Q."/>
            <person name="Ohkuma M."/>
        </authorList>
    </citation>
    <scope>NUCLEOTIDE SEQUENCE</scope>
    <source>
        <strain evidence="10">JCM 15325</strain>
    </source>
</reference>
<keyword evidence="6" id="KW-0645">Protease</keyword>
<dbReference type="EMBL" id="BMOK01000011">
    <property type="protein sequence ID" value="GGL59131.1"/>
    <property type="molecule type" value="Genomic_DNA"/>
</dbReference>
<keyword evidence="7" id="KW-0479">Metal-binding</keyword>
<name>A0A917W3E9_9BACL</name>
<comment type="cofactor">
    <cofactor evidence="2">
        <name>Mg(2+)</name>
        <dbReference type="ChEBI" id="CHEBI:18420"/>
    </cofactor>
</comment>
<sequence>MENFEKLLDNYADITVAIGLNVQKGQDVMIFAPVEALDFVRKTVCKAYEAGAKNVYVEWSDEAVTRITYDLAPDEAFEQFPDWRAHTYRELADSNAAFLYILSPNPELLKGVDPERVAKARKTAAIANKKFTNAKISAKVSWTIVSVPTAAWSAKIFPGLGEKERIEALWKQIFTITRSDRDDPEQAWKEHIHSLTDKLNSFNEKRFRRLHYKAPGTDLTIELPAEHLWVGGGMTNGKGTPFQPNIPTEEIFTMPLKTGVNGTVSSTKPLNNGGNLIDRFSLKFKDGRIVDFAAEKGLDALRKIIETDDGSHYLGEVSLVPHHSPISETNLIFFNTLFDENASCHLAIGASFPFNYRGGRQMSEEALAAAGANTSLTHVDFMIGSDKLDIDGETSDGQWVPIFRKGNWAI</sequence>
<accession>A0A917W3E9</accession>
<comment type="similarity">
    <text evidence="4">Belongs to the peptidase M29 family.</text>
</comment>
<evidence type="ECO:0000256" key="9">
    <source>
        <dbReference type="ARBA" id="ARBA00023049"/>
    </source>
</evidence>
<dbReference type="PANTHER" id="PTHR34448">
    <property type="entry name" value="AMINOPEPTIDASE"/>
    <property type="match status" value="1"/>
</dbReference>
<comment type="caution">
    <text evidence="10">The sequence shown here is derived from an EMBL/GenBank/DDBJ whole genome shotgun (WGS) entry which is preliminary data.</text>
</comment>
<evidence type="ECO:0000256" key="3">
    <source>
        <dbReference type="ARBA" id="ARBA00001947"/>
    </source>
</evidence>
<evidence type="ECO:0000256" key="5">
    <source>
        <dbReference type="ARBA" id="ARBA00022438"/>
    </source>
</evidence>
<gene>
    <name evidence="10" type="primary">ampS</name>
    <name evidence="10" type="ORF">GCM10007968_23880</name>
</gene>
<dbReference type="Gene3D" id="3.40.1830.10">
    <property type="entry name" value="Thermophilic metalloprotease (M29)"/>
    <property type="match status" value="1"/>
</dbReference>
<dbReference type="GO" id="GO:0004177">
    <property type="term" value="F:aminopeptidase activity"/>
    <property type="evidence" value="ECO:0007669"/>
    <property type="project" value="UniProtKB-KW"/>
</dbReference>
<dbReference type="GO" id="GO:0006508">
    <property type="term" value="P:proteolysis"/>
    <property type="evidence" value="ECO:0007669"/>
    <property type="project" value="UniProtKB-KW"/>
</dbReference>
<dbReference type="Proteomes" id="UP000654670">
    <property type="component" value="Unassembled WGS sequence"/>
</dbReference>
<keyword evidence="5 10" id="KW-0031">Aminopeptidase</keyword>